<keyword evidence="3" id="KW-1185">Reference proteome</keyword>
<dbReference type="PROSITE" id="PS50994">
    <property type="entry name" value="INTEGRASE"/>
    <property type="match status" value="1"/>
</dbReference>
<dbReference type="PANTHER" id="PTHR47331:SF1">
    <property type="entry name" value="GAG-LIKE PROTEIN"/>
    <property type="match status" value="1"/>
</dbReference>
<dbReference type="GO" id="GO:0015074">
    <property type="term" value="P:DNA integration"/>
    <property type="evidence" value="ECO:0007669"/>
    <property type="project" value="InterPro"/>
</dbReference>
<name>A0A8X7CEQ5_9ARAC</name>
<dbReference type="InterPro" id="IPR001584">
    <property type="entry name" value="Integrase_cat-core"/>
</dbReference>
<reference evidence="2" key="1">
    <citation type="submission" date="2020-08" db="EMBL/GenBank/DDBJ databases">
        <title>Multicomponent nature underlies the extraordinary mechanical properties of spider dragline silk.</title>
        <authorList>
            <person name="Kono N."/>
            <person name="Nakamura H."/>
            <person name="Mori M."/>
            <person name="Yoshida Y."/>
            <person name="Ohtoshi R."/>
            <person name="Malay A.D."/>
            <person name="Moran D.A.P."/>
            <person name="Tomita M."/>
            <person name="Numata K."/>
            <person name="Arakawa K."/>
        </authorList>
    </citation>
    <scope>NUCLEOTIDE SEQUENCE</scope>
</reference>
<evidence type="ECO:0000313" key="3">
    <source>
        <dbReference type="Proteomes" id="UP000886998"/>
    </source>
</evidence>
<accession>A0A8X7CEQ5</accession>
<dbReference type="GO" id="GO:0003676">
    <property type="term" value="F:nucleic acid binding"/>
    <property type="evidence" value="ECO:0007669"/>
    <property type="project" value="InterPro"/>
</dbReference>
<comment type="caution">
    <text evidence="2">The sequence shown here is derived from an EMBL/GenBank/DDBJ whole genome shotgun (WGS) entry which is preliminary data.</text>
</comment>
<sequence>MKALNFPNLKITFWSDSTTALWWIKKQGNWSVFVSNIVKEIRLLTKTHSWKHVPGNMNPGDFLSLGCSPYKWLKSKWLEGPAWLKENPENWPTELVNSLTAESFRLSLRRFIARRGRPRTIYSDNGTNFRCASNDLSKLDWDKITRETMTNKILWKFIPPSAAWWERLVRIVKELLRRTLGKCTLTYEELNTILCDCKSIINCRPLTYVSEDPGELIPLTPAMFLGESHSYSVSDIEELDSQKLSKRIKYRRKLFNDLRQRLRREYLSELIQKSNEKSSREPKVGEIVLIGDDSKKSLFWPMTKIIELIPGRDGKIRTVKLKTQHGTALRPVQRVYPLEIRTNENCVKEEVAGEGESNSKKGVNVTLAPNDIIKKYTLHLVGV</sequence>
<evidence type="ECO:0000313" key="2">
    <source>
        <dbReference type="EMBL" id="GFY63395.1"/>
    </source>
</evidence>
<dbReference type="EMBL" id="BMAV01014756">
    <property type="protein sequence ID" value="GFY63395.1"/>
    <property type="molecule type" value="Genomic_DNA"/>
</dbReference>
<dbReference type="AlphaFoldDB" id="A0A8X7CEQ5"/>
<proteinExistence type="predicted"/>
<dbReference type="InterPro" id="IPR012337">
    <property type="entry name" value="RNaseH-like_sf"/>
</dbReference>
<dbReference type="OrthoDB" id="6428732at2759"/>
<feature type="domain" description="Integrase catalytic" evidence="1">
    <location>
        <begin position="50"/>
        <end position="229"/>
    </location>
</feature>
<evidence type="ECO:0000259" key="1">
    <source>
        <dbReference type="PROSITE" id="PS50994"/>
    </source>
</evidence>
<dbReference type="Pfam" id="PF18701">
    <property type="entry name" value="DUF5641"/>
    <property type="match status" value="1"/>
</dbReference>
<dbReference type="InterPro" id="IPR036397">
    <property type="entry name" value="RNaseH_sf"/>
</dbReference>
<dbReference type="Proteomes" id="UP000886998">
    <property type="component" value="Unassembled WGS sequence"/>
</dbReference>
<dbReference type="Gene3D" id="3.30.420.10">
    <property type="entry name" value="Ribonuclease H-like superfamily/Ribonuclease H"/>
    <property type="match status" value="1"/>
</dbReference>
<gene>
    <name evidence="2" type="primary">AVEN_151829_1</name>
    <name evidence="2" type="ORF">TNIN_427641</name>
</gene>
<dbReference type="PANTHER" id="PTHR47331">
    <property type="entry name" value="PHD-TYPE DOMAIN-CONTAINING PROTEIN"/>
    <property type="match status" value="1"/>
</dbReference>
<dbReference type="InterPro" id="IPR040676">
    <property type="entry name" value="DUF5641"/>
</dbReference>
<organism evidence="2 3">
    <name type="scientific">Trichonephila inaurata madagascariensis</name>
    <dbReference type="NCBI Taxonomy" id="2747483"/>
    <lineage>
        <taxon>Eukaryota</taxon>
        <taxon>Metazoa</taxon>
        <taxon>Ecdysozoa</taxon>
        <taxon>Arthropoda</taxon>
        <taxon>Chelicerata</taxon>
        <taxon>Arachnida</taxon>
        <taxon>Araneae</taxon>
        <taxon>Araneomorphae</taxon>
        <taxon>Entelegynae</taxon>
        <taxon>Araneoidea</taxon>
        <taxon>Nephilidae</taxon>
        <taxon>Trichonephila</taxon>
        <taxon>Trichonephila inaurata</taxon>
    </lineage>
</organism>
<dbReference type="SUPFAM" id="SSF53098">
    <property type="entry name" value="Ribonuclease H-like"/>
    <property type="match status" value="1"/>
</dbReference>
<protein>
    <submittedName>
        <fullName evidence="2">Integrase catalytic domain-containing protein</fullName>
    </submittedName>
</protein>